<feature type="transmembrane region" description="Helical" evidence="1">
    <location>
        <begin position="6"/>
        <end position="22"/>
    </location>
</feature>
<evidence type="ECO:0000313" key="3">
    <source>
        <dbReference type="EMBL" id="MFC5155480.1"/>
    </source>
</evidence>
<feature type="transmembrane region" description="Helical" evidence="1">
    <location>
        <begin position="218"/>
        <end position="238"/>
    </location>
</feature>
<dbReference type="Pfam" id="PF20182">
    <property type="entry name" value="DUF6545"/>
    <property type="match status" value="1"/>
</dbReference>
<feature type="domain" description="DUF6545" evidence="2">
    <location>
        <begin position="244"/>
        <end position="380"/>
    </location>
</feature>
<feature type="transmembrane region" description="Helical" evidence="1">
    <location>
        <begin position="98"/>
        <end position="118"/>
    </location>
</feature>
<evidence type="ECO:0000256" key="1">
    <source>
        <dbReference type="SAM" id="Phobius"/>
    </source>
</evidence>
<keyword evidence="1" id="KW-0812">Transmembrane</keyword>
<dbReference type="RefSeq" id="WP_344483185.1">
    <property type="nucleotide sequence ID" value="NZ_BAAASB010000020.1"/>
</dbReference>
<protein>
    <submittedName>
        <fullName evidence="3">MAB_1171c family putative transporter</fullName>
    </submittedName>
</protein>
<comment type="caution">
    <text evidence="3">The sequence shown here is derived from an EMBL/GenBank/DDBJ whole genome shotgun (WGS) entry which is preliminary data.</text>
</comment>
<feature type="transmembrane region" description="Helical" evidence="1">
    <location>
        <begin position="138"/>
        <end position="161"/>
    </location>
</feature>
<dbReference type="InterPro" id="IPR046675">
    <property type="entry name" value="DUF6545"/>
</dbReference>
<evidence type="ECO:0000313" key="4">
    <source>
        <dbReference type="Proteomes" id="UP001596160"/>
    </source>
</evidence>
<feature type="transmembrane region" description="Helical" evidence="1">
    <location>
        <begin position="29"/>
        <end position="55"/>
    </location>
</feature>
<feature type="transmembrane region" description="Helical" evidence="1">
    <location>
        <begin position="67"/>
        <end position="86"/>
    </location>
</feature>
<gene>
    <name evidence="3" type="ORF">ACFPRH_27500</name>
</gene>
<dbReference type="NCBIfam" id="NF042915">
    <property type="entry name" value="MAB_1171c_fam"/>
    <property type="match status" value="1"/>
</dbReference>
<keyword evidence="4" id="KW-1185">Reference proteome</keyword>
<dbReference type="EMBL" id="JBHSKP010000023">
    <property type="protein sequence ID" value="MFC5155480.1"/>
    <property type="molecule type" value="Genomic_DNA"/>
</dbReference>
<reference evidence="4" key="1">
    <citation type="journal article" date="2019" name="Int. J. Syst. Evol. Microbiol.">
        <title>The Global Catalogue of Microorganisms (GCM) 10K type strain sequencing project: providing services to taxonomists for standard genome sequencing and annotation.</title>
        <authorList>
            <consortium name="The Broad Institute Genomics Platform"/>
            <consortium name="The Broad Institute Genome Sequencing Center for Infectious Disease"/>
            <person name="Wu L."/>
            <person name="Ma J."/>
        </authorList>
    </citation>
    <scope>NUCLEOTIDE SEQUENCE [LARGE SCALE GENOMIC DNA]</scope>
    <source>
        <strain evidence="4">PCU 266</strain>
    </source>
</reference>
<keyword evidence="1" id="KW-1133">Transmembrane helix</keyword>
<dbReference type="Proteomes" id="UP001596160">
    <property type="component" value="Unassembled WGS sequence"/>
</dbReference>
<sequence>MFQIPLIVLLAVGVLWKSIDLARATHDRVLRILVASLSLLLVGEALSIPGIIGSIDSATAVGVGKVAFNGIYISGLFALQLFFVFSVRGTRAAHDRRLRVETALLAGVLIALVVSMAVTPAAMRGHSLATPHMAEPAIASFYVIGNAYFIHAYLASGRWALRYARKAAQHLGYGLLIVALGLFGLALTSVNRMILVVLRIGEPGSHQELNTVNWSISNWAMGITLAGICYSASVQLFIRLRSVAHHRRMHRELTPLWTALTAAYPELVLDQPSAGFRWRRPYRYRTQEQRFYRRFIECRDGLVRLSPYLRQVAPEADLARAPADQLARHITEALALNSTNMANARAESPYVGVSAVPVAIPVGGDLDADARELIAISRFLHERES</sequence>
<organism evidence="3 4">
    <name type="scientific">Streptomyces amakusaensis</name>
    <dbReference type="NCBI Taxonomy" id="67271"/>
    <lineage>
        <taxon>Bacteria</taxon>
        <taxon>Bacillati</taxon>
        <taxon>Actinomycetota</taxon>
        <taxon>Actinomycetes</taxon>
        <taxon>Kitasatosporales</taxon>
        <taxon>Streptomycetaceae</taxon>
        <taxon>Streptomyces</taxon>
    </lineage>
</organism>
<dbReference type="InterPro" id="IPR050039">
    <property type="entry name" value="MAB_1171c-like"/>
</dbReference>
<accession>A0ABW0ATX8</accession>
<proteinExistence type="predicted"/>
<evidence type="ECO:0000259" key="2">
    <source>
        <dbReference type="Pfam" id="PF20182"/>
    </source>
</evidence>
<keyword evidence="1" id="KW-0472">Membrane</keyword>
<feature type="transmembrane region" description="Helical" evidence="1">
    <location>
        <begin position="173"/>
        <end position="198"/>
    </location>
</feature>
<name>A0ABW0ATX8_9ACTN</name>